<comment type="caution">
    <text evidence="1">The sequence shown here is derived from an EMBL/GenBank/DDBJ whole genome shotgun (WGS) entry which is preliminary data.</text>
</comment>
<dbReference type="AlphaFoldDB" id="A0AAE1GPT2"/>
<evidence type="ECO:0000313" key="1">
    <source>
        <dbReference type="EMBL" id="KAK3895729.1"/>
    </source>
</evidence>
<evidence type="ECO:0000313" key="2">
    <source>
        <dbReference type="Proteomes" id="UP001286313"/>
    </source>
</evidence>
<accession>A0AAE1GPT2</accession>
<keyword evidence="2" id="KW-1185">Reference proteome</keyword>
<gene>
    <name evidence="1" type="ORF">Pcinc_000652</name>
</gene>
<protein>
    <submittedName>
        <fullName evidence="1">Uncharacterized protein</fullName>
    </submittedName>
</protein>
<organism evidence="1 2">
    <name type="scientific">Petrolisthes cinctipes</name>
    <name type="common">Flat porcelain crab</name>
    <dbReference type="NCBI Taxonomy" id="88211"/>
    <lineage>
        <taxon>Eukaryota</taxon>
        <taxon>Metazoa</taxon>
        <taxon>Ecdysozoa</taxon>
        <taxon>Arthropoda</taxon>
        <taxon>Crustacea</taxon>
        <taxon>Multicrustacea</taxon>
        <taxon>Malacostraca</taxon>
        <taxon>Eumalacostraca</taxon>
        <taxon>Eucarida</taxon>
        <taxon>Decapoda</taxon>
        <taxon>Pleocyemata</taxon>
        <taxon>Anomura</taxon>
        <taxon>Galatheoidea</taxon>
        <taxon>Porcellanidae</taxon>
        <taxon>Petrolisthes</taxon>
    </lineage>
</organism>
<sequence>MTILVGVREEELTQKLVFLESNCTLDDMVNVCRSYEAAKRTTTAIRAQPEVRAMSTYLKNKGKASTNPLTPHLPGAQRQQFVIVVQVNTHLNNSILPPSTHVLTVVVKDTRHTRRKILQ</sequence>
<dbReference type="EMBL" id="JAWQEG010000033">
    <property type="protein sequence ID" value="KAK3895729.1"/>
    <property type="molecule type" value="Genomic_DNA"/>
</dbReference>
<proteinExistence type="predicted"/>
<name>A0AAE1GPT2_PETCI</name>
<reference evidence="1" key="1">
    <citation type="submission" date="2023-10" db="EMBL/GenBank/DDBJ databases">
        <title>Genome assemblies of two species of porcelain crab, Petrolisthes cinctipes and Petrolisthes manimaculis (Anomura: Porcellanidae).</title>
        <authorList>
            <person name="Angst P."/>
        </authorList>
    </citation>
    <scope>NUCLEOTIDE SEQUENCE</scope>
    <source>
        <strain evidence="1">PB745_01</strain>
        <tissue evidence="1">Gill</tissue>
    </source>
</reference>
<dbReference type="Proteomes" id="UP001286313">
    <property type="component" value="Unassembled WGS sequence"/>
</dbReference>